<dbReference type="InterPro" id="IPR032867">
    <property type="entry name" value="DYW_dom"/>
</dbReference>
<evidence type="ECO:0000256" key="2">
    <source>
        <dbReference type="ARBA" id="ARBA00022737"/>
    </source>
</evidence>
<evidence type="ECO:0000256" key="1">
    <source>
        <dbReference type="ARBA" id="ARBA00006643"/>
    </source>
</evidence>
<feature type="repeat" description="PPR" evidence="3">
    <location>
        <begin position="182"/>
        <end position="216"/>
    </location>
</feature>
<dbReference type="InterPro" id="IPR002885">
    <property type="entry name" value="PPR_rpt"/>
</dbReference>
<feature type="repeat" description="PPR" evidence="3">
    <location>
        <begin position="383"/>
        <end position="413"/>
    </location>
</feature>
<reference evidence="5" key="1">
    <citation type="journal article" date="2023" name="Plant Biotechnol. J.">
        <title>Chromosome-level wild Hevea brasiliensis genome provides new tools for genomic-assisted breeding and valuable loci to elevate rubber yield.</title>
        <authorList>
            <person name="Cheng H."/>
            <person name="Song X."/>
            <person name="Hu Y."/>
            <person name="Wu T."/>
            <person name="Yang Q."/>
            <person name="An Z."/>
            <person name="Feng S."/>
            <person name="Deng Z."/>
            <person name="Wu W."/>
            <person name="Zeng X."/>
            <person name="Tu M."/>
            <person name="Wang X."/>
            <person name="Huang H."/>
        </authorList>
    </citation>
    <scope>NUCLEOTIDE SEQUENCE</scope>
    <source>
        <strain evidence="5">MT/VB/25A 57/8</strain>
    </source>
</reference>
<organism evidence="5 6">
    <name type="scientific">Hevea brasiliensis</name>
    <name type="common">Para rubber tree</name>
    <name type="synonym">Siphonia brasiliensis</name>
    <dbReference type="NCBI Taxonomy" id="3981"/>
    <lineage>
        <taxon>Eukaryota</taxon>
        <taxon>Viridiplantae</taxon>
        <taxon>Streptophyta</taxon>
        <taxon>Embryophyta</taxon>
        <taxon>Tracheophyta</taxon>
        <taxon>Spermatophyta</taxon>
        <taxon>Magnoliopsida</taxon>
        <taxon>eudicotyledons</taxon>
        <taxon>Gunneridae</taxon>
        <taxon>Pentapetalae</taxon>
        <taxon>rosids</taxon>
        <taxon>fabids</taxon>
        <taxon>Malpighiales</taxon>
        <taxon>Euphorbiaceae</taxon>
        <taxon>Crotonoideae</taxon>
        <taxon>Micrandreae</taxon>
        <taxon>Hevea</taxon>
    </lineage>
</organism>
<dbReference type="PANTHER" id="PTHR47926">
    <property type="entry name" value="PENTATRICOPEPTIDE REPEAT-CONTAINING PROTEIN"/>
    <property type="match status" value="1"/>
</dbReference>
<gene>
    <name evidence="5" type="ORF">P3X46_005275</name>
</gene>
<feature type="repeat" description="PPR" evidence="3">
    <location>
        <begin position="452"/>
        <end position="486"/>
    </location>
</feature>
<evidence type="ECO:0000313" key="5">
    <source>
        <dbReference type="EMBL" id="KAJ9185675.1"/>
    </source>
</evidence>
<evidence type="ECO:0000256" key="3">
    <source>
        <dbReference type="PROSITE-ProRule" id="PRU00708"/>
    </source>
</evidence>
<evidence type="ECO:0000259" key="4">
    <source>
        <dbReference type="Pfam" id="PF14432"/>
    </source>
</evidence>
<dbReference type="Pfam" id="PF13041">
    <property type="entry name" value="PPR_2"/>
    <property type="match status" value="5"/>
</dbReference>
<dbReference type="NCBIfam" id="TIGR00756">
    <property type="entry name" value="PPR"/>
    <property type="match status" value="8"/>
</dbReference>
<feature type="repeat" description="PPR" evidence="3">
    <location>
        <begin position="81"/>
        <end position="115"/>
    </location>
</feature>
<feature type="repeat" description="PPR" evidence="3">
    <location>
        <begin position="584"/>
        <end position="618"/>
    </location>
</feature>
<comment type="similarity">
    <text evidence="1">Belongs to the PPR family. PCMP-H subfamily.</text>
</comment>
<dbReference type="PROSITE" id="PS51375">
    <property type="entry name" value="PPR"/>
    <property type="match status" value="6"/>
</dbReference>
<dbReference type="Gene3D" id="1.25.40.10">
    <property type="entry name" value="Tetratricopeptide repeat domain"/>
    <property type="match status" value="7"/>
</dbReference>
<feature type="domain" description="DYW" evidence="4">
    <location>
        <begin position="799"/>
        <end position="891"/>
    </location>
</feature>
<proteinExistence type="inferred from homology"/>
<dbReference type="EMBL" id="JARPOI010000003">
    <property type="protein sequence ID" value="KAJ9185675.1"/>
    <property type="molecule type" value="Genomic_DNA"/>
</dbReference>
<name>A0ABQ9N1X2_HEVBR</name>
<dbReference type="InterPro" id="IPR046848">
    <property type="entry name" value="E_motif"/>
</dbReference>
<dbReference type="InterPro" id="IPR011990">
    <property type="entry name" value="TPR-like_helical_dom_sf"/>
</dbReference>
<protein>
    <recommendedName>
        <fullName evidence="4">DYW domain-containing protein</fullName>
    </recommendedName>
</protein>
<dbReference type="Pfam" id="PF01535">
    <property type="entry name" value="PPR"/>
    <property type="match status" value="4"/>
</dbReference>
<dbReference type="Proteomes" id="UP001174677">
    <property type="component" value="Chromosome 3"/>
</dbReference>
<dbReference type="Pfam" id="PF14432">
    <property type="entry name" value="DYW_deaminase"/>
    <property type="match status" value="1"/>
</dbReference>
<dbReference type="InterPro" id="IPR046960">
    <property type="entry name" value="PPR_At4g14850-like_plant"/>
</dbReference>
<sequence length="891" mass="99991">MKTAKLGILRERRDELLHSSLSKALSSAQNPKQLHKVHTLLITSGLERSAFFSGKLISKYTQLKDPISSFSVFHQLFPAANVYQWNSIIRALTHSGLFSKALELYAKMRDMKLKPDTYTFPSVINACAAAGDFQTGCVVHNHVLEMGFGFDLYVGNALVDMYARFGDLIKARNIFEEMPHRDIVSWNSLISGYSANAYWEEALEIYYQARIAGLKPDPFTISSVLPAFGGLLAIKEGEVVHGLVEKLGINADIIVSNGLLSIYFKFGRLMDARRVFNEMVVKDTVSWNTLICGYCQMELFEESIELFMEMVRSFRPDLLTITSILRACGLLQDLEFGKFVHDYMIRSGFECDVTASNIIIDMYAKCGDLVASGKVFDRMKYRDSVSWNTLINGYIQSGSYDKGVKLFKKMKMDLKPDCITFVALLSISTRLADMELGKEIHCDLAKLGFDSDLVVCNALVDMYAKCGKIDYALMVFENMKVHDIVTWNAVIAACVQAEDCSLGLRMVNQMKNEEFMPDMATMLGILPICSAIAAKRQGKEVHACTFKLGFESAVSVGNALIEMYSKCGNLMYSIRVFEHMKTKDVVTWTALISAYGMHGEGKNALKSFEEMLAAGLFPDHVAFIAIIYACSHSGLVEEGLAYFDRMKKDYNIEPSIEHYACVVDLLSRSGQLSKAEEFINSMPLKPDASIWGALLSASRASGDLKIAERISQHIVQLDFDDPGYYVLVANVYAALGRWDDVRMIRKSIKVKGLKKDPGCSWIEIKKRAYAFGTGDKFFKQYEKVNKLLGTLANLMAKEGYAADLQYALHDVEEDEKRGLLYGHSERLAIAFGLLNTEPGTPLQILKNLRVCGDCHTWTKYVSKIVKREILVRDANRFHKFQDGTCSCGDHW</sequence>
<feature type="repeat" description="PPR" evidence="3">
    <location>
        <begin position="283"/>
        <end position="313"/>
    </location>
</feature>
<dbReference type="Pfam" id="PF20431">
    <property type="entry name" value="E_motif"/>
    <property type="match status" value="1"/>
</dbReference>
<accession>A0ABQ9N1X2</accession>
<keyword evidence="6" id="KW-1185">Reference proteome</keyword>
<evidence type="ECO:0000313" key="6">
    <source>
        <dbReference type="Proteomes" id="UP001174677"/>
    </source>
</evidence>
<comment type="caution">
    <text evidence="5">The sequence shown here is derived from an EMBL/GenBank/DDBJ whole genome shotgun (WGS) entry which is preliminary data.</text>
</comment>
<keyword evidence="2" id="KW-0677">Repeat</keyword>
<dbReference type="PANTHER" id="PTHR47926:SF533">
    <property type="entry name" value="DYW DOMAIN-CONTAINING PROTEIN"/>
    <property type="match status" value="1"/>
</dbReference>